<gene>
    <name evidence="1" type="primary">NCL1_45667</name>
    <name evidence="1" type="ORF">TNIN_218741</name>
</gene>
<reference evidence="1" key="1">
    <citation type="submission" date="2020-08" db="EMBL/GenBank/DDBJ databases">
        <title>Multicomponent nature underlies the extraordinary mechanical properties of spider dragline silk.</title>
        <authorList>
            <person name="Kono N."/>
            <person name="Nakamura H."/>
            <person name="Mori M."/>
            <person name="Yoshida Y."/>
            <person name="Ohtoshi R."/>
            <person name="Malay A.D."/>
            <person name="Moran D.A.P."/>
            <person name="Tomita M."/>
            <person name="Numata K."/>
            <person name="Arakawa K."/>
        </authorList>
    </citation>
    <scope>NUCLEOTIDE SEQUENCE</scope>
</reference>
<comment type="caution">
    <text evidence="1">The sequence shown here is derived from an EMBL/GenBank/DDBJ whole genome shotgun (WGS) entry which is preliminary data.</text>
</comment>
<proteinExistence type="predicted"/>
<evidence type="ECO:0000313" key="1">
    <source>
        <dbReference type="EMBL" id="GFS40122.1"/>
    </source>
</evidence>
<accession>A0A8X6ICC4</accession>
<name>A0A8X6ICC4_9ARAC</name>
<sequence length="256" mass="29351">MSPTQVRTISEYGVWIVVTCAETHPDLNEEFKQSCFGIKQATKPFSRKPIDLVLEQTINADAARSLTGVIHLTNTISARHWRARNHDFGSTIINQVYLELGLPTHQDVSTDLNLHITWKNTKQLRQFIATFDRFINPFSSEVPKDLLINISSGKSTSPPDINIFEKGMKKMSIDNFSKYYEKKKKVQVDAKIQEIKIQRIYLDAHAGYLYGLQCRHFKDFVLPYDLSTIAHYHLDGTICKTDKSAFDEMPRERGPA</sequence>
<dbReference type="EMBL" id="BMAV01025267">
    <property type="protein sequence ID" value="GFS40122.1"/>
    <property type="molecule type" value="Genomic_DNA"/>
</dbReference>
<keyword evidence="2" id="KW-1185">Reference proteome</keyword>
<evidence type="ECO:0000313" key="2">
    <source>
        <dbReference type="Proteomes" id="UP000886998"/>
    </source>
</evidence>
<protein>
    <submittedName>
        <fullName evidence="1">Uncharacterized protein</fullName>
    </submittedName>
</protein>
<dbReference type="Proteomes" id="UP000886998">
    <property type="component" value="Unassembled WGS sequence"/>
</dbReference>
<dbReference type="AlphaFoldDB" id="A0A8X6ICC4"/>
<organism evidence="1 2">
    <name type="scientific">Trichonephila inaurata madagascariensis</name>
    <dbReference type="NCBI Taxonomy" id="2747483"/>
    <lineage>
        <taxon>Eukaryota</taxon>
        <taxon>Metazoa</taxon>
        <taxon>Ecdysozoa</taxon>
        <taxon>Arthropoda</taxon>
        <taxon>Chelicerata</taxon>
        <taxon>Arachnida</taxon>
        <taxon>Araneae</taxon>
        <taxon>Araneomorphae</taxon>
        <taxon>Entelegynae</taxon>
        <taxon>Araneoidea</taxon>
        <taxon>Nephilidae</taxon>
        <taxon>Trichonephila</taxon>
        <taxon>Trichonephila inaurata</taxon>
    </lineage>
</organism>